<protein>
    <submittedName>
        <fullName evidence="1">Uncharacterized protein</fullName>
    </submittedName>
</protein>
<dbReference type="Proteomes" id="UP000828390">
    <property type="component" value="Unassembled WGS sequence"/>
</dbReference>
<comment type="caution">
    <text evidence="1">The sequence shown here is derived from an EMBL/GenBank/DDBJ whole genome shotgun (WGS) entry which is preliminary data.</text>
</comment>
<proteinExistence type="predicted"/>
<sequence length="102" mass="11598">MDDGDHIDALPELAREINADYLNLDITDEEICKSLKDLKSNTAAGYDGLCIEMFKVTAERIVPFLTKTFSIIYLKRVYFQKTGVAVLLLPFTKKINLRAEQL</sequence>
<name>A0A9D4E646_DREPO</name>
<evidence type="ECO:0000313" key="1">
    <source>
        <dbReference type="EMBL" id="KAH3773881.1"/>
    </source>
</evidence>
<gene>
    <name evidence="1" type="ORF">DPMN_175252</name>
</gene>
<accession>A0A9D4E646</accession>
<dbReference type="EMBL" id="JAIWYP010000009">
    <property type="protein sequence ID" value="KAH3773881.1"/>
    <property type="molecule type" value="Genomic_DNA"/>
</dbReference>
<organism evidence="1 2">
    <name type="scientific">Dreissena polymorpha</name>
    <name type="common">Zebra mussel</name>
    <name type="synonym">Mytilus polymorpha</name>
    <dbReference type="NCBI Taxonomy" id="45954"/>
    <lineage>
        <taxon>Eukaryota</taxon>
        <taxon>Metazoa</taxon>
        <taxon>Spiralia</taxon>
        <taxon>Lophotrochozoa</taxon>
        <taxon>Mollusca</taxon>
        <taxon>Bivalvia</taxon>
        <taxon>Autobranchia</taxon>
        <taxon>Heteroconchia</taxon>
        <taxon>Euheterodonta</taxon>
        <taxon>Imparidentia</taxon>
        <taxon>Neoheterodontei</taxon>
        <taxon>Myida</taxon>
        <taxon>Dreissenoidea</taxon>
        <taxon>Dreissenidae</taxon>
        <taxon>Dreissena</taxon>
    </lineage>
</organism>
<dbReference type="AlphaFoldDB" id="A0A9D4E646"/>
<evidence type="ECO:0000313" key="2">
    <source>
        <dbReference type="Proteomes" id="UP000828390"/>
    </source>
</evidence>
<reference evidence="1" key="1">
    <citation type="journal article" date="2019" name="bioRxiv">
        <title>The Genome of the Zebra Mussel, Dreissena polymorpha: A Resource for Invasive Species Research.</title>
        <authorList>
            <person name="McCartney M.A."/>
            <person name="Auch B."/>
            <person name="Kono T."/>
            <person name="Mallez S."/>
            <person name="Zhang Y."/>
            <person name="Obille A."/>
            <person name="Becker A."/>
            <person name="Abrahante J.E."/>
            <person name="Garbe J."/>
            <person name="Badalamenti J.P."/>
            <person name="Herman A."/>
            <person name="Mangelson H."/>
            <person name="Liachko I."/>
            <person name="Sullivan S."/>
            <person name="Sone E.D."/>
            <person name="Koren S."/>
            <person name="Silverstein K.A.T."/>
            <person name="Beckman K.B."/>
            <person name="Gohl D.M."/>
        </authorList>
    </citation>
    <scope>NUCLEOTIDE SEQUENCE</scope>
    <source>
        <strain evidence="1">Duluth1</strain>
        <tissue evidence="1">Whole animal</tissue>
    </source>
</reference>
<keyword evidence="2" id="KW-1185">Reference proteome</keyword>
<reference evidence="1" key="2">
    <citation type="submission" date="2020-11" db="EMBL/GenBank/DDBJ databases">
        <authorList>
            <person name="McCartney M.A."/>
            <person name="Auch B."/>
            <person name="Kono T."/>
            <person name="Mallez S."/>
            <person name="Becker A."/>
            <person name="Gohl D.M."/>
            <person name="Silverstein K.A.T."/>
            <person name="Koren S."/>
            <person name="Bechman K.B."/>
            <person name="Herman A."/>
            <person name="Abrahante J.E."/>
            <person name="Garbe J."/>
        </authorList>
    </citation>
    <scope>NUCLEOTIDE SEQUENCE</scope>
    <source>
        <strain evidence="1">Duluth1</strain>
        <tissue evidence="1">Whole animal</tissue>
    </source>
</reference>